<evidence type="ECO:0000313" key="1">
    <source>
        <dbReference type="EMBL" id="KJH69667.1"/>
    </source>
</evidence>
<accession>A0A0D8ZMU2</accession>
<sequence>MRGQPIEFRRYGSEPVAIGTKWVCPSCKTAYFAWWNDAVWKDGYDELTPKFAIDLSYYETFNNEKELEPLGEPLHLCLSNAEDNQNVLGNPQQTRTPW</sequence>
<organism evidence="1 2">
    <name type="scientific">Aliterella atlantica CENA595</name>
    <dbReference type="NCBI Taxonomy" id="1618023"/>
    <lineage>
        <taxon>Bacteria</taxon>
        <taxon>Bacillati</taxon>
        <taxon>Cyanobacteriota</taxon>
        <taxon>Cyanophyceae</taxon>
        <taxon>Chroococcidiopsidales</taxon>
        <taxon>Aliterellaceae</taxon>
        <taxon>Aliterella</taxon>
    </lineage>
</organism>
<protein>
    <submittedName>
        <fullName evidence="1">Uncharacterized protein</fullName>
    </submittedName>
</protein>
<dbReference type="EMBL" id="JYON01000037">
    <property type="protein sequence ID" value="KJH69667.1"/>
    <property type="molecule type" value="Genomic_DNA"/>
</dbReference>
<gene>
    <name evidence="1" type="ORF">UH38_22850</name>
</gene>
<comment type="caution">
    <text evidence="1">The sequence shown here is derived from an EMBL/GenBank/DDBJ whole genome shotgun (WGS) entry which is preliminary data.</text>
</comment>
<proteinExistence type="predicted"/>
<evidence type="ECO:0000313" key="2">
    <source>
        <dbReference type="Proteomes" id="UP000032452"/>
    </source>
</evidence>
<reference evidence="1 2" key="1">
    <citation type="submission" date="2015-02" db="EMBL/GenBank/DDBJ databases">
        <title>Draft genome of a novel marine cyanobacterium (Chroococcales) isolated from South Atlantic Ocean.</title>
        <authorList>
            <person name="Rigonato J."/>
            <person name="Alvarenga D.O."/>
            <person name="Branco L.H."/>
            <person name="Varani A.M."/>
            <person name="Brandini F.P."/>
            <person name="Fiore M.F."/>
        </authorList>
    </citation>
    <scope>NUCLEOTIDE SEQUENCE [LARGE SCALE GENOMIC DNA]</scope>
    <source>
        <strain evidence="1 2">CENA595</strain>
    </source>
</reference>
<dbReference type="AlphaFoldDB" id="A0A0D8ZMU2"/>
<keyword evidence="2" id="KW-1185">Reference proteome</keyword>
<name>A0A0D8ZMU2_9CYAN</name>
<dbReference type="STRING" id="1618023.UH38_22850"/>
<dbReference type="Proteomes" id="UP000032452">
    <property type="component" value="Unassembled WGS sequence"/>
</dbReference>